<dbReference type="EMBL" id="MU853335">
    <property type="protein sequence ID" value="KAK4115359.1"/>
    <property type="molecule type" value="Genomic_DNA"/>
</dbReference>
<dbReference type="Proteomes" id="UP001302812">
    <property type="component" value="Unassembled WGS sequence"/>
</dbReference>
<dbReference type="PANTHER" id="PTHR31591">
    <property type="entry name" value="UPF0613 PROTEIN PB24D3.06C"/>
    <property type="match status" value="1"/>
</dbReference>
<proteinExistence type="predicted"/>
<comment type="caution">
    <text evidence="1">The sequence shown here is derived from an EMBL/GenBank/DDBJ whole genome shotgun (WGS) entry which is preliminary data.</text>
</comment>
<dbReference type="PANTHER" id="PTHR31591:SF7">
    <property type="entry name" value="DUF1749-DOMAIN-CONTAINING PROTEIN"/>
    <property type="match status" value="1"/>
</dbReference>
<accession>A0AAN6YWC7</accession>
<gene>
    <name evidence="1" type="ORF">N656DRAFT_776475</name>
</gene>
<dbReference type="Gene3D" id="3.40.50.1820">
    <property type="entry name" value="alpha/beta hydrolase"/>
    <property type="match status" value="1"/>
</dbReference>
<dbReference type="InterPro" id="IPR013744">
    <property type="entry name" value="SidJ"/>
</dbReference>
<sequence length="245" mass="26763">MSSYNPPAPYPVLVHSYLPSISSSAHQSPEQQRPIQTYEHLPADAISNSNWNTLPRAENALIFVGGLGDGPHTIPYVRTLATHLFGSALLPLSSRYSVFEARLSSAFSAFGHASLAQDARELADLVRYLRVTLGKKKVVIMGHSTGCQDCMEYATRFLAEFRGDAEEEMKASVRVDGLILQGPVSDRQAIAMAEDPAEVKACLETAEEMVRQGRATDVIPTEKMPAGWKKVPMTAYRWISLAGVG</sequence>
<dbReference type="SUPFAM" id="SSF53474">
    <property type="entry name" value="alpha/beta-Hydrolases"/>
    <property type="match status" value="1"/>
</dbReference>
<dbReference type="InterPro" id="IPR029058">
    <property type="entry name" value="AB_hydrolase_fold"/>
</dbReference>
<keyword evidence="2" id="KW-1185">Reference proteome</keyword>
<reference evidence="1" key="2">
    <citation type="submission" date="2023-05" db="EMBL/GenBank/DDBJ databases">
        <authorList>
            <consortium name="Lawrence Berkeley National Laboratory"/>
            <person name="Steindorff A."/>
            <person name="Hensen N."/>
            <person name="Bonometti L."/>
            <person name="Westerberg I."/>
            <person name="Brannstrom I.O."/>
            <person name="Guillou S."/>
            <person name="Cros-Aarteil S."/>
            <person name="Calhoun S."/>
            <person name="Haridas S."/>
            <person name="Kuo A."/>
            <person name="Mondo S."/>
            <person name="Pangilinan J."/>
            <person name="Riley R."/>
            <person name="Labutti K."/>
            <person name="Andreopoulos B."/>
            <person name="Lipzen A."/>
            <person name="Chen C."/>
            <person name="Yanf M."/>
            <person name="Daum C."/>
            <person name="Ng V."/>
            <person name="Clum A."/>
            <person name="Ohm R."/>
            <person name="Martin F."/>
            <person name="Silar P."/>
            <person name="Natvig D."/>
            <person name="Lalanne C."/>
            <person name="Gautier V."/>
            <person name="Ament-Velasquez S.L."/>
            <person name="Kruys A."/>
            <person name="Hutchinson M.I."/>
            <person name="Powell A.J."/>
            <person name="Barry K."/>
            <person name="Miller A.N."/>
            <person name="Grigoriev I.V."/>
            <person name="Debuchy R."/>
            <person name="Gladieux P."/>
            <person name="Thoren M.H."/>
            <person name="Johannesson H."/>
        </authorList>
    </citation>
    <scope>NUCLEOTIDE SEQUENCE</scope>
    <source>
        <strain evidence="1">CBS 508.74</strain>
    </source>
</reference>
<evidence type="ECO:0000313" key="1">
    <source>
        <dbReference type="EMBL" id="KAK4115359.1"/>
    </source>
</evidence>
<reference evidence="1" key="1">
    <citation type="journal article" date="2023" name="Mol. Phylogenet. Evol.">
        <title>Genome-scale phylogeny and comparative genomics of the fungal order Sordariales.</title>
        <authorList>
            <person name="Hensen N."/>
            <person name="Bonometti L."/>
            <person name="Westerberg I."/>
            <person name="Brannstrom I.O."/>
            <person name="Guillou S."/>
            <person name="Cros-Aarteil S."/>
            <person name="Calhoun S."/>
            <person name="Haridas S."/>
            <person name="Kuo A."/>
            <person name="Mondo S."/>
            <person name="Pangilinan J."/>
            <person name="Riley R."/>
            <person name="LaButti K."/>
            <person name="Andreopoulos B."/>
            <person name="Lipzen A."/>
            <person name="Chen C."/>
            <person name="Yan M."/>
            <person name="Daum C."/>
            <person name="Ng V."/>
            <person name="Clum A."/>
            <person name="Steindorff A."/>
            <person name="Ohm R.A."/>
            <person name="Martin F."/>
            <person name="Silar P."/>
            <person name="Natvig D.O."/>
            <person name="Lalanne C."/>
            <person name="Gautier V."/>
            <person name="Ament-Velasquez S.L."/>
            <person name="Kruys A."/>
            <person name="Hutchinson M.I."/>
            <person name="Powell A.J."/>
            <person name="Barry K."/>
            <person name="Miller A.N."/>
            <person name="Grigoriev I.V."/>
            <person name="Debuchy R."/>
            <person name="Gladieux P."/>
            <person name="Hiltunen Thoren M."/>
            <person name="Johannesson H."/>
        </authorList>
    </citation>
    <scope>NUCLEOTIDE SEQUENCE</scope>
    <source>
        <strain evidence="1">CBS 508.74</strain>
    </source>
</reference>
<organism evidence="1 2">
    <name type="scientific">Canariomyces notabilis</name>
    <dbReference type="NCBI Taxonomy" id="2074819"/>
    <lineage>
        <taxon>Eukaryota</taxon>
        <taxon>Fungi</taxon>
        <taxon>Dikarya</taxon>
        <taxon>Ascomycota</taxon>
        <taxon>Pezizomycotina</taxon>
        <taxon>Sordariomycetes</taxon>
        <taxon>Sordariomycetidae</taxon>
        <taxon>Sordariales</taxon>
        <taxon>Chaetomiaceae</taxon>
        <taxon>Canariomyces</taxon>
    </lineage>
</organism>
<dbReference type="GeneID" id="89938767"/>
<protein>
    <submittedName>
        <fullName evidence="1">DUF1749-domain-containing protein</fullName>
    </submittedName>
</protein>
<evidence type="ECO:0000313" key="2">
    <source>
        <dbReference type="Proteomes" id="UP001302812"/>
    </source>
</evidence>
<name>A0AAN6YWC7_9PEZI</name>
<dbReference type="RefSeq" id="XP_064672929.1">
    <property type="nucleotide sequence ID" value="XM_064814642.1"/>
</dbReference>
<dbReference type="Pfam" id="PF08538">
    <property type="entry name" value="DUF1749"/>
    <property type="match status" value="1"/>
</dbReference>
<dbReference type="AlphaFoldDB" id="A0AAN6YWC7"/>